<evidence type="ECO:0000256" key="2">
    <source>
        <dbReference type="PROSITE-ProRule" id="PRU00982"/>
    </source>
</evidence>
<evidence type="ECO:0000256" key="1">
    <source>
        <dbReference type="ARBA" id="ARBA00022786"/>
    </source>
</evidence>
<feature type="domain" description="NPH3" evidence="3">
    <location>
        <begin position="1"/>
        <end position="40"/>
    </location>
</feature>
<dbReference type="PANTHER" id="PTHR32370">
    <property type="entry name" value="OS12G0117600 PROTEIN"/>
    <property type="match status" value="1"/>
</dbReference>
<comment type="caution">
    <text evidence="4">The sequence shown here is derived from an EMBL/GenBank/DDBJ whole genome shotgun (WGS) entry which is preliminary data.</text>
</comment>
<reference evidence="4 5" key="1">
    <citation type="submission" date="2020-10" db="EMBL/GenBank/DDBJ databases">
        <title>The Coptis chinensis genome and diversification of protoberbering-type alkaloids.</title>
        <authorList>
            <person name="Wang B."/>
            <person name="Shu S."/>
            <person name="Song C."/>
            <person name="Liu Y."/>
        </authorList>
    </citation>
    <scope>NUCLEOTIDE SEQUENCE [LARGE SCALE GENOMIC DNA]</scope>
    <source>
        <strain evidence="4">HL-2020</strain>
        <tissue evidence="4">Leaf</tissue>
    </source>
</reference>
<evidence type="ECO:0000313" key="4">
    <source>
        <dbReference type="EMBL" id="KAF9616325.1"/>
    </source>
</evidence>
<evidence type="ECO:0000259" key="3">
    <source>
        <dbReference type="PROSITE" id="PS51649"/>
    </source>
</evidence>
<dbReference type="EMBL" id="JADFTS010000003">
    <property type="protein sequence ID" value="KAF9616325.1"/>
    <property type="molecule type" value="Genomic_DNA"/>
</dbReference>
<dbReference type="InterPro" id="IPR027356">
    <property type="entry name" value="NPH3_dom"/>
</dbReference>
<dbReference type="PROSITE" id="PS51649">
    <property type="entry name" value="NPH3"/>
    <property type="match status" value="1"/>
</dbReference>
<keyword evidence="1" id="KW-0833">Ubl conjugation pathway</keyword>
<gene>
    <name evidence="4" type="ORF">IFM89_029101</name>
</gene>
<dbReference type="OrthoDB" id="624345at2759"/>
<organism evidence="4 5">
    <name type="scientific">Coptis chinensis</name>
    <dbReference type="NCBI Taxonomy" id="261450"/>
    <lineage>
        <taxon>Eukaryota</taxon>
        <taxon>Viridiplantae</taxon>
        <taxon>Streptophyta</taxon>
        <taxon>Embryophyta</taxon>
        <taxon>Tracheophyta</taxon>
        <taxon>Spermatophyta</taxon>
        <taxon>Magnoliopsida</taxon>
        <taxon>Ranunculales</taxon>
        <taxon>Ranunculaceae</taxon>
        <taxon>Coptidoideae</taxon>
        <taxon>Coptis</taxon>
    </lineage>
</organism>
<evidence type="ECO:0000313" key="5">
    <source>
        <dbReference type="Proteomes" id="UP000631114"/>
    </source>
</evidence>
<keyword evidence="5" id="KW-1185">Reference proteome</keyword>
<protein>
    <recommendedName>
        <fullName evidence="3">NPH3 domain-containing protein</fullName>
    </recommendedName>
</protein>
<dbReference type="AlphaFoldDB" id="A0A835ICC6"/>
<proteinExistence type="inferred from homology"/>
<name>A0A835ICC6_9MAGN</name>
<comment type="similarity">
    <text evidence="2">Belongs to the NPH3 family.</text>
</comment>
<dbReference type="InterPro" id="IPR043454">
    <property type="entry name" value="NPH3/RPT2-like"/>
</dbReference>
<dbReference type="Proteomes" id="UP000631114">
    <property type="component" value="Unassembled WGS sequence"/>
</dbReference>
<accession>A0A835ICC6</accession>
<sequence length="73" mass="8052">MTQKPMDCKKLTLDACMHTVQNERLPLRVCGAALFSKEVRQPLLTGVLHDIPGNLNASSPREMVVPMGAHILQ</sequence>